<keyword evidence="1" id="KW-1133">Transmembrane helix</keyword>
<evidence type="ECO:0000313" key="2">
    <source>
        <dbReference type="EMBL" id="KAG9510958.1"/>
    </source>
</evidence>
<evidence type="ECO:0000256" key="1">
    <source>
        <dbReference type="SAM" id="Phobius"/>
    </source>
</evidence>
<feature type="transmembrane region" description="Helical" evidence="1">
    <location>
        <begin position="65"/>
        <end position="88"/>
    </location>
</feature>
<keyword evidence="1" id="KW-0472">Membrane</keyword>
<accession>A0ABQ7SC12</accession>
<dbReference type="EMBL" id="JAIFTH010000047">
    <property type="protein sequence ID" value="KAG9510958.1"/>
    <property type="molecule type" value="Genomic_DNA"/>
</dbReference>
<proteinExistence type="predicted"/>
<keyword evidence="1" id="KW-0812">Transmembrane</keyword>
<comment type="caution">
    <text evidence="2">The sequence shown here is derived from an EMBL/GenBank/DDBJ whole genome shotgun (WGS) entry which is preliminary data.</text>
</comment>
<sequence>MPVTCWAPCFKLNQGHLDSRDATRVIAWYTFVLHALSLVYFLDARNGGPTDVFYSPLFEYSKSDMYMLAKFLAFYSFAYLILGSLGLLRGIKTETRIYYIPWLWMTAFEILYLIFFSSYLIWRYTYYNPTLVFLTD</sequence>
<feature type="transmembrane region" description="Helical" evidence="1">
    <location>
        <begin position="26"/>
        <end position="45"/>
    </location>
</feature>
<gene>
    <name evidence="2" type="ORF">GZH46_00482</name>
</gene>
<evidence type="ECO:0000313" key="3">
    <source>
        <dbReference type="Proteomes" id="UP000825002"/>
    </source>
</evidence>
<keyword evidence="3" id="KW-1185">Reference proteome</keyword>
<dbReference type="Proteomes" id="UP000825002">
    <property type="component" value="Unassembled WGS sequence"/>
</dbReference>
<organism evidence="2 3">
    <name type="scientific">Fragariocoptes setiger</name>
    <dbReference type="NCBI Taxonomy" id="1670756"/>
    <lineage>
        <taxon>Eukaryota</taxon>
        <taxon>Metazoa</taxon>
        <taxon>Ecdysozoa</taxon>
        <taxon>Arthropoda</taxon>
        <taxon>Chelicerata</taxon>
        <taxon>Arachnida</taxon>
        <taxon>Acari</taxon>
        <taxon>Acariformes</taxon>
        <taxon>Trombidiformes</taxon>
        <taxon>Prostigmata</taxon>
        <taxon>Eupodina</taxon>
        <taxon>Eriophyoidea</taxon>
        <taxon>Phytoptidae</taxon>
        <taxon>Fragariocoptes</taxon>
    </lineage>
</organism>
<protein>
    <submittedName>
        <fullName evidence="2">Uncharacterized protein</fullName>
    </submittedName>
</protein>
<name>A0ABQ7SC12_9ACAR</name>
<feature type="transmembrane region" description="Helical" evidence="1">
    <location>
        <begin position="100"/>
        <end position="122"/>
    </location>
</feature>
<reference evidence="2 3" key="1">
    <citation type="submission" date="2020-10" db="EMBL/GenBank/DDBJ databases">
        <authorList>
            <person name="Klimov P.B."/>
            <person name="Dyachkov S.M."/>
            <person name="Chetverikov P.E."/>
        </authorList>
    </citation>
    <scope>NUCLEOTIDE SEQUENCE [LARGE SCALE GENOMIC DNA]</scope>
    <source>
        <strain evidence="2">BMOC 18-1129-001#AD2665</strain>
        <tissue evidence="2">Entire mites</tissue>
    </source>
</reference>